<gene>
    <name evidence="2" type="ORF">PVBG_05459</name>
</gene>
<dbReference type="AlphaFoldDB" id="A0A0J9SSL4"/>
<dbReference type="OrthoDB" id="10517951at2759"/>
<dbReference type="EMBL" id="KQ234827">
    <property type="protein sequence ID" value="KMZ86060.1"/>
    <property type="molecule type" value="Genomic_DNA"/>
</dbReference>
<feature type="compositionally biased region" description="Basic and acidic residues" evidence="1">
    <location>
        <begin position="278"/>
        <end position="295"/>
    </location>
</feature>
<accession>A0A0J9SSL4</accession>
<name>A0A0J9SSL4_PLAV1</name>
<evidence type="ECO:0000313" key="3">
    <source>
        <dbReference type="Proteomes" id="UP000053327"/>
    </source>
</evidence>
<evidence type="ECO:0000313" key="2">
    <source>
        <dbReference type="EMBL" id="KMZ86060.1"/>
    </source>
</evidence>
<sequence length="427" mass="49597">MIPETATDKSILTYDEYHNLIEKFNNEHEEVDGLKPNELIGDAEFNTPDRLKFKPYLEKLLEHIRNRGIFLYNEDKACSYISYILSNDIHTKFYEYKPETFKMFQEFVHKYNSRPGYRADICSKTLVYVISDIYKKMNNLYRLYVRYKDLKDNHHLGEPSSCLPVSSFLHLYNDFIEQNQPTNKDYKKILDNFEQIIKERVAYYKLYACQNKPFRMAEIKLPEDEKPKVSVQVQQKKNLAEYQESPEKSSPPRANPHTSHAVSHTPHEHPQTSYERPQPAHEHPQTPHEESHQPPEKLAPSSQDDVQQEAHGFTHKETHQRQFPIDLYPEYSPRNGPLESPRASTYSEHNRYLAVPPLGNEVDGAPSSMMSTITSALKDVDPVPVVGVSEEADVDNVSLLDSMEDTQDFSKVLKDLKKGIIQIIKLI</sequence>
<protein>
    <submittedName>
        <fullName evidence="2">Uncharacterized protein</fullName>
    </submittedName>
</protein>
<organism evidence="2 3">
    <name type="scientific">Plasmodium vivax (strain Brazil I)</name>
    <dbReference type="NCBI Taxonomy" id="1033975"/>
    <lineage>
        <taxon>Eukaryota</taxon>
        <taxon>Sar</taxon>
        <taxon>Alveolata</taxon>
        <taxon>Apicomplexa</taxon>
        <taxon>Aconoidasida</taxon>
        <taxon>Haemosporida</taxon>
        <taxon>Plasmodiidae</taxon>
        <taxon>Plasmodium</taxon>
        <taxon>Plasmodium (Plasmodium)</taxon>
    </lineage>
</organism>
<evidence type="ECO:0000256" key="1">
    <source>
        <dbReference type="SAM" id="MobiDB-lite"/>
    </source>
</evidence>
<dbReference type="Proteomes" id="UP000053327">
    <property type="component" value="Unassembled WGS sequence"/>
</dbReference>
<feature type="region of interest" description="Disordered" evidence="1">
    <location>
        <begin position="240"/>
        <end position="323"/>
    </location>
</feature>
<reference evidence="2 3" key="1">
    <citation type="submission" date="2011-08" db="EMBL/GenBank/DDBJ databases">
        <title>The Genome Sequence of Plasmodium vivax Brazil I.</title>
        <authorList>
            <consortium name="The Broad Institute Genome Sequencing Platform"/>
            <consortium name="The Broad Institute Genome Sequencing Center for Infectious Disease"/>
            <person name="Neafsey D."/>
            <person name="Carlton J."/>
            <person name="Barnwell J."/>
            <person name="Collins W."/>
            <person name="Escalante A."/>
            <person name="Mullikin J."/>
            <person name="Saul A."/>
            <person name="Guigo R."/>
            <person name="Camara F."/>
            <person name="Young S.K."/>
            <person name="Zeng Q."/>
            <person name="Gargeya S."/>
            <person name="Fitzgerald M."/>
            <person name="Haas B."/>
            <person name="Abouelleil A."/>
            <person name="Alvarado L."/>
            <person name="Arachchi H.M."/>
            <person name="Berlin A."/>
            <person name="Brown A."/>
            <person name="Chapman S.B."/>
            <person name="Chen Z."/>
            <person name="Dunbar C."/>
            <person name="Freedman E."/>
            <person name="Gearin G."/>
            <person name="Gellesch M."/>
            <person name="Goldberg J."/>
            <person name="Griggs A."/>
            <person name="Gujja S."/>
            <person name="Heiman D."/>
            <person name="Howarth C."/>
            <person name="Larson L."/>
            <person name="Lui A."/>
            <person name="MacDonald P.J.P."/>
            <person name="Montmayeur A."/>
            <person name="Murphy C."/>
            <person name="Neiman D."/>
            <person name="Pearson M."/>
            <person name="Priest M."/>
            <person name="Roberts A."/>
            <person name="Saif S."/>
            <person name="Shea T."/>
            <person name="Shenoy N."/>
            <person name="Sisk P."/>
            <person name="Stolte C."/>
            <person name="Sykes S."/>
            <person name="Wortman J."/>
            <person name="Nusbaum C."/>
            <person name="Birren B."/>
        </authorList>
    </citation>
    <scope>NUCLEOTIDE SEQUENCE [LARGE SCALE GENOMIC DNA]</scope>
    <source>
        <strain evidence="2 3">Brazil I</strain>
    </source>
</reference>
<proteinExistence type="predicted"/>